<keyword evidence="1" id="KW-1133">Transmembrane helix</keyword>
<gene>
    <name evidence="2" type="ORF">FBUS_09247</name>
</gene>
<name>A0A8E0VLI3_9TREM</name>
<feature type="transmembrane region" description="Helical" evidence="1">
    <location>
        <begin position="218"/>
        <end position="243"/>
    </location>
</feature>
<sequence length="559" mass="62930">MLSLLVGVAGLSVLQTGVYRDLSVLSVCFAIAGSHYSLIKSVQPDAASPQHGFNRVIVYSRAIFFCLLALTFILTIRFHDKSFNNPYGFQSSLFLSTGLRTNELSLIDRSWFLSESPLLPIRAIPFRLPDPPEPPVHHSLDQPLQISHSADSPPYSIQVKLFGSAWSVEKLAHIVYTVTYRLLVIFPVLFLIGLVPQIDTALTYMLEQLDIHIFGGSGAVSLWSVCFSISRTLTAIVVSLWFCLAAIETGDPYHYLFSVFWALQVSLCFLLSRLPSNASLYATLFPCSVSGEQLGQQLRVLVSELFDFSCFSRITHKSAMQASSQRSKRRCRPRWPWSKSRKSKVDVVGVTREPVVWWRAWLPLLSNTGDPYHYLFSVFWALQVSLCFLLSRLPSNASLYATLFPCSVSGEQLGQQLRVLVSELFDFSCFSRITHKSAMQASSQRSKRRCRPRWPWSKSRKSKVDVVGVTREPVVWWRAWLPLLSNVGAKSASRLSEAQTTTTERLLRHPLQPVEDVPNTTAMFPVSLMSPSATRAYKSFSFNDLLRTGKCSPAMACFR</sequence>
<evidence type="ECO:0000313" key="2">
    <source>
        <dbReference type="EMBL" id="KAA0200270.1"/>
    </source>
</evidence>
<dbReference type="GO" id="GO:0016020">
    <property type="term" value="C:membrane"/>
    <property type="evidence" value="ECO:0007669"/>
    <property type="project" value="UniProtKB-SubCell"/>
</dbReference>
<keyword evidence="1" id="KW-0812">Transmembrane</keyword>
<feature type="transmembrane region" description="Helical" evidence="1">
    <location>
        <begin position="178"/>
        <end position="198"/>
    </location>
</feature>
<dbReference type="Proteomes" id="UP000728185">
    <property type="component" value="Unassembled WGS sequence"/>
</dbReference>
<feature type="transmembrane region" description="Helical" evidence="1">
    <location>
        <begin position="255"/>
        <end position="274"/>
    </location>
</feature>
<comment type="caution">
    <text evidence="1">Lacks conserved residue(s) required for the propagation of feature annotation.</text>
</comment>
<dbReference type="AlphaFoldDB" id="A0A8E0VLI3"/>
<keyword evidence="3" id="KW-1185">Reference proteome</keyword>
<feature type="transmembrane region" description="Helical" evidence="1">
    <location>
        <begin position="56"/>
        <end position="76"/>
    </location>
</feature>
<keyword evidence="1" id="KW-0472">Membrane</keyword>
<dbReference type="PANTHER" id="PTHR12372:SF7">
    <property type="entry name" value="PROTEIN PECANEX"/>
    <property type="match status" value="1"/>
</dbReference>
<proteinExistence type="inferred from homology"/>
<protein>
    <recommendedName>
        <fullName evidence="1">Pecanex-like protein</fullName>
    </recommendedName>
</protein>
<comment type="caution">
    <text evidence="2">The sequence shown here is derived from an EMBL/GenBank/DDBJ whole genome shotgun (WGS) entry which is preliminary data.</text>
</comment>
<dbReference type="EMBL" id="LUCM01000639">
    <property type="protein sequence ID" value="KAA0200270.1"/>
    <property type="molecule type" value="Genomic_DNA"/>
</dbReference>
<evidence type="ECO:0000313" key="3">
    <source>
        <dbReference type="Proteomes" id="UP000728185"/>
    </source>
</evidence>
<comment type="similarity">
    <text evidence="1">Belongs to the pecanex family.</text>
</comment>
<comment type="subcellular location">
    <subcellularLocation>
        <location evidence="1">Membrane</location>
        <topology evidence="1">Multi-pass membrane protein</topology>
    </subcellularLocation>
</comment>
<reference evidence="2" key="1">
    <citation type="submission" date="2019-05" db="EMBL/GenBank/DDBJ databases">
        <title>Annotation for the trematode Fasciolopsis buski.</title>
        <authorList>
            <person name="Choi Y.-J."/>
        </authorList>
    </citation>
    <scope>NUCLEOTIDE SEQUENCE</scope>
    <source>
        <strain evidence="2">HT</strain>
        <tissue evidence="2">Whole worm</tissue>
    </source>
</reference>
<evidence type="ECO:0000256" key="1">
    <source>
        <dbReference type="RuleBase" id="RU367089"/>
    </source>
</evidence>
<organism evidence="2 3">
    <name type="scientific">Fasciolopsis buskii</name>
    <dbReference type="NCBI Taxonomy" id="27845"/>
    <lineage>
        <taxon>Eukaryota</taxon>
        <taxon>Metazoa</taxon>
        <taxon>Spiralia</taxon>
        <taxon>Lophotrochozoa</taxon>
        <taxon>Platyhelminthes</taxon>
        <taxon>Trematoda</taxon>
        <taxon>Digenea</taxon>
        <taxon>Plagiorchiida</taxon>
        <taxon>Echinostomata</taxon>
        <taxon>Echinostomatoidea</taxon>
        <taxon>Fasciolidae</taxon>
        <taxon>Fasciolopsis</taxon>
    </lineage>
</organism>
<dbReference type="PANTHER" id="PTHR12372">
    <property type="entry name" value="PECANEX"/>
    <property type="match status" value="1"/>
</dbReference>
<accession>A0A8E0VLI3</accession>
<dbReference type="OrthoDB" id="6287660at2759"/>
<dbReference type="InterPro" id="IPR039797">
    <property type="entry name" value="Pecanex"/>
</dbReference>